<organism evidence="1 2">
    <name type="scientific">Paracoccus stylophorae</name>
    <dbReference type="NCBI Taxonomy" id="659350"/>
    <lineage>
        <taxon>Bacteria</taxon>
        <taxon>Pseudomonadati</taxon>
        <taxon>Pseudomonadota</taxon>
        <taxon>Alphaproteobacteria</taxon>
        <taxon>Rhodobacterales</taxon>
        <taxon>Paracoccaceae</taxon>
        <taxon>Paracoccus</taxon>
    </lineage>
</organism>
<dbReference type="Proteomes" id="UP001218412">
    <property type="component" value="Chromosome"/>
</dbReference>
<keyword evidence="2" id="KW-1185">Reference proteome</keyword>
<protein>
    <submittedName>
        <fullName evidence="1">Antibiotic ABC transporter</fullName>
    </submittedName>
</protein>
<gene>
    <name evidence="1" type="ORF">JHW45_05340</name>
</gene>
<reference evidence="1 2" key="1">
    <citation type="submission" date="2021-01" db="EMBL/GenBank/DDBJ databases">
        <title>Biogeographic distribution of Paracoccus.</title>
        <authorList>
            <person name="Hollensteiner J."/>
            <person name="Leineberger J."/>
            <person name="Brinkhoff T."/>
            <person name="Daniel R."/>
        </authorList>
    </citation>
    <scope>NUCLEOTIDE SEQUENCE [LARGE SCALE GENOMIC DNA]</scope>
    <source>
        <strain evidence="1 2">LMG25392</strain>
    </source>
</reference>
<proteinExistence type="predicted"/>
<dbReference type="EMBL" id="CP067134">
    <property type="protein sequence ID" value="WCR11795.1"/>
    <property type="molecule type" value="Genomic_DNA"/>
</dbReference>
<evidence type="ECO:0000313" key="1">
    <source>
        <dbReference type="EMBL" id="WCR11795.1"/>
    </source>
</evidence>
<sequence length="104" mass="11370">MTQKINLISTVGAPYRVWAQMARIAFDSQMVIGFRMAGMMGMMAQSPGEPFRMIAEKQAAASESLFATVQAAGRGVRADRVVSAALRPYGKRTRANSRRLSRSS</sequence>
<dbReference type="RefSeq" id="WP_272859912.1">
    <property type="nucleotide sequence ID" value="NZ_CP067134.1"/>
</dbReference>
<evidence type="ECO:0000313" key="2">
    <source>
        <dbReference type="Proteomes" id="UP001218412"/>
    </source>
</evidence>
<accession>A0ABY7SXM8</accession>
<name>A0ABY7SXM8_9RHOB</name>